<evidence type="ECO:0000313" key="1">
    <source>
        <dbReference type="EMBL" id="KAK2947598.1"/>
    </source>
</evidence>
<accession>A0ABQ9X8J6</accession>
<dbReference type="EMBL" id="JARBJD010000196">
    <property type="protein sequence ID" value="KAK2947598.1"/>
    <property type="molecule type" value="Genomic_DNA"/>
</dbReference>
<comment type="caution">
    <text evidence="1">The sequence shown here is derived from an EMBL/GenBank/DDBJ whole genome shotgun (WGS) entry which is preliminary data.</text>
</comment>
<protein>
    <submittedName>
        <fullName evidence="1">Uncharacterized protein</fullName>
    </submittedName>
</protein>
<organism evidence="1 2">
    <name type="scientific">Blattamonas nauphoetae</name>
    <dbReference type="NCBI Taxonomy" id="2049346"/>
    <lineage>
        <taxon>Eukaryota</taxon>
        <taxon>Metamonada</taxon>
        <taxon>Preaxostyla</taxon>
        <taxon>Oxymonadida</taxon>
        <taxon>Blattamonas</taxon>
    </lineage>
</organism>
<proteinExistence type="predicted"/>
<name>A0ABQ9X8J6_9EUKA</name>
<reference evidence="1 2" key="1">
    <citation type="journal article" date="2022" name="bioRxiv">
        <title>Genomics of Preaxostyla Flagellates Illuminates Evolutionary Transitions and the Path Towards Mitochondrial Loss.</title>
        <authorList>
            <person name="Novak L.V.F."/>
            <person name="Treitli S.C."/>
            <person name="Pyrih J."/>
            <person name="Halakuc P."/>
            <person name="Pipaliya S.V."/>
            <person name="Vacek V."/>
            <person name="Brzon O."/>
            <person name="Soukal P."/>
            <person name="Eme L."/>
            <person name="Dacks J.B."/>
            <person name="Karnkowska A."/>
            <person name="Elias M."/>
            <person name="Hampl V."/>
        </authorList>
    </citation>
    <scope>NUCLEOTIDE SEQUENCE [LARGE SCALE GENOMIC DNA]</scope>
    <source>
        <strain evidence="1">NAU3</strain>
        <tissue evidence="1">Gut</tissue>
    </source>
</reference>
<dbReference type="Proteomes" id="UP001281761">
    <property type="component" value="Unassembled WGS sequence"/>
</dbReference>
<evidence type="ECO:0000313" key="2">
    <source>
        <dbReference type="Proteomes" id="UP001281761"/>
    </source>
</evidence>
<sequence>MQLSSPPITSRTGIGIIASAQDWIAKGGSAFVDNVGGAGWNVKSVNRDACQDGKKTEKGSACAAGNAGQRVVLEADGRDETRTRVLLRAVRVMTRGSPLFGLGAVRFC</sequence>
<gene>
    <name evidence="1" type="ORF">BLNAU_17503</name>
</gene>
<keyword evidence="2" id="KW-1185">Reference proteome</keyword>